<feature type="compositionally biased region" description="Basic and acidic residues" evidence="1">
    <location>
        <begin position="431"/>
        <end position="440"/>
    </location>
</feature>
<feature type="compositionally biased region" description="Basic and acidic residues" evidence="1">
    <location>
        <begin position="255"/>
        <end position="264"/>
    </location>
</feature>
<evidence type="ECO:0000259" key="2">
    <source>
        <dbReference type="Pfam" id="PF25396"/>
    </source>
</evidence>
<dbReference type="EMBL" id="JAEAOA010000943">
    <property type="protein sequence ID" value="KAK3589662.1"/>
    <property type="molecule type" value="Genomic_DNA"/>
</dbReference>
<protein>
    <recommendedName>
        <fullName evidence="2">ZNFX1 domain-containing protein</fullName>
    </recommendedName>
</protein>
<feature type="compositionally biased region" description="Polar residues" evidence="1">
    <location>
        <begin position="24"/>
        <end position="34"/>
    </location>
</feature>
<dbReference type="AlphaFoldDB" id="A0AAE0SD52"/>
<name>A0AAE0SD52_9BIVA</name>
<feature type="domain" description="ZNFX1" evidence="2">
    <location>
        <begin position="680"/>
        <end position="783"/>
    </location>
</feature>
<reference evidence="3" key="1">
    <citation type="journal article" date="2021" name="Genome Biol. Evol.">
        <title>A High-Quality Reference Genome for a Parasitic Bivalve with Doubly Uniparental Inheritance (Bivalvia: Unionida).</title>
        <authorList>
            <person name="Smith C.H."/>
        </authorList>
    </citation>
    <scope>NUCLEOTIDE SEQUENCE</scope>
    <source>
        <strain evidence="3">CHS0354</strain>
    </source>
</reference>
<feature type="compositionally biased region" description="Basic and acidic residues" evidence="1">
    <location>
        <begin position="155"/>
        <end position="171"/>
    </location>
</feature>
<accession>A0AAE0SD52</accession>
<evidence type="ECO:0000313" key="4">
    <source>
        <dbReference type="Proteomes" id="UP001195483"/>
    </source>
</evidence>
<dbReference type="InterPro" id="IPR057373">
    <property type="entry name" value="ZNFX1"/>
</dbReference>
<feature type="region of interest" description="Disordered" evidence="1">
    <location>
        <begin position="1"/>
        <end position="280"/>
    </location>
</feature>
<organism evidence="3 4">
    <name type="scientific">Potamilus streckersoni</name>
    <dbReference type="NCBI Taxonomy" id="2493646"/>
    <lineage>
        <taxon>Eukaryota</taxon>
        <taxon>Metazoa</taxon>
        <taxon>Spiralia</taxon>
        <taxon>Lophotrochozoa</taxon>
        <taxon>Mollusca</taxon>
        <taxon>Bivalvia</taxon>
        <taxon>Autobranchia</taxon>
        <taxon>Heteroconchia</taxon>
        <taxon>Palaeoheterodonta</taxon>
        <taxon>Unionida</taxon>
        <taxon>Unionoidea</taxon>
        <taxon>Unionidae</taxon>
        <taxon>Ambleminae</taxon>
        <taxon>Lampsilini</taxon>
        <taxon>Potamilus</taxon>
    </lineage>
</organism>
<reference evidence="3" key="2">
    <citation type="journal article" date="2021" name="Genome Biol. Evol.">
        <title>Developing a high-quality reference genome for a parasitic bivalve with doubly uniparental inheritance (Bivalvia: Unionida).</title>
        <authorList>
            <person name="Smith C.H."/>
        </authorList>
    </citation>
    <scope>NUCLEOTIDE SEQUENCE</scope>
    <source>
        <strain evidence="3">CHS0354</strain>
        <tissue evidence="3">Mantle</tissue>
    </source>
</reference>
<evidence type="ECO:0000256" key="1">
    <source>
        <dbReference type="SAM" id="MobiDB-lite"/>
    </source>
</evidence>
<evidence type="ECO:0000313" key="3">
    <source>
        <dbReference type="EMBL" id="KAK3589662.1"/>
    </source>
</evidence>
<feature type="compositionally biased region" description="Acidic residues" evidence="1">
    <location>
        <begin position="1"/>
        <end position="10"/>
    </location>
</feature>
<gene>
    <name evidence="3" type="ORF">CHS0354_015166</name>
</gene>
<dbReference type="Proteomes" id="UP001195483">
    <property type="component" value="Unassembled WGS sequence"/>
</dbReference>
<dbReference type="Pfam" id="PF25396">
    <property type="entry name" value="ZNFX1"/>
    <property type="match status" value="1"/>
</dbReference>
<feature type="compositionally biased region" description="Basic and acidic residues" evidence="1">
    <location>
        <begin position="317"/>
        <end position="329"/>
    </location>
</feature>
<proteinExistence type="predicted"/>
<comment type="caution">
    <text evidence="3">The sequence shown here is derived from an EMBL/GenBank/DDBJ whole genome shotgun (WGS) entry which is preliminary data.</text>
</comment>
<feature type="compositionally biased region" description="Polar residues" evidence="1">
    <location>
        <begin position="242"/>
        <end position="254"/>
    </location>
</feature>
<feature type="region of interest" description="Disordered" evidence="1">
    <location>
        <begin position="298"/>
        <end position="397"/>
    </location>
</feature>
<feature type="compositionally biased region" description="Basic and acidic residues" evidence="1">
    <location>
        <begin position="340"/>
        <end position="369"/>
    </location>
</feature>
<feature type="region of interest" description="Disordered" evidence="1">
    <location>
        <begin position="409"/>
        <end position="440"/>
    </location>
</feature>
<keyword evidence="4" id="KW-1185">Reference proteome</keyword>
<sequence>MDDAEDEANDSEYSAHSVSGGPSFRSNQKIITEQPSRHKKATRKNGYSTSIPERQFVGASEKELNLPVMTRMRGRKSEHQDTLVSHMQEPGCAIARDNDLHRRKSKSMFCDRTSIPSSGKIQEKRIRELLNNGKKSFPDHADNPMQTKEFPLRYQTDRQTRESEQSREKENVNVTANEHIFKSKENMDKNRRRKASTEDRDRLYTIKSKSEPNLAAQEGKQEEGNKPANDGMSRNVSDHSENYQTTWTVDPTRNNFRDDSRETPKPSNTRNKAYRKRVEIQQKRTRELLQDGKESFRFHSYNSTQTKEFPVGYQTDRQTRESEQSRGKENVNVSANEQICKSKEDMDKNRRRKASTEDRDRLFTRKSKSEPNLAAQEGKQEEGNVRRRRRKEEEDGIMINNSTIYEKSENDGMSRNVSDHSENHQTTWTEEPTRNNFRDDSRETLKTSNTRNKANTKRIENRKSTTEFGSEDIDEKEITNMNVKVKSLLDEDPSQMCKMIFKEKNMLKKIIKISCNDQELLINVIALLEKALSSRFVQNAGYALIIVLKVSFFESAIVQFLTTYLAQDFLDWSQHSLRLSDNPDKAMQEVKEGIVELQTMKERQVSKIMTNSVTHRASRASLHENEEPPNNFREIEMYPQHAEIKTDKPPFFRMNKETGGLRPLREGIREYKKNIHMKKKKLQDLRLYYDVKIQQLASGRDGIYHQIQFNVSHLRHVEWDHSKRLLFGSFLCLSSDDFETMLFATVADRDPRKLRRGKVAVSFQTDFKDVMEMSTRTFVMAESVAFFEAYKHVLFGLQNIISLPFQKHLVNCEKDVDPPTYLCRKDSAL</sequence>
<reference evidence="3" key="3">
    <citation type="submission" date="2023-05" db="EMBL/GenBank/DDBJ databases">
        <authorList>
            <person name="Smith C.H."/>
        </authorList>
    </citation>
    <scope>NUCLEOTIDE SEQUENCE</scope>
    <source>
        <strain evidence="3">CHS0354</strain>
        <tissue evidence="3">Mantle</tissue>
    </source>
</reference>
<feature type="compositionally biased region" description="Basic and acidic residues" evidence="1">
    <location>
        <begin position="179"/>
        <end position="210"/>
    </location>
</feature>
<feature type="compositionally biased region" description="Basic and acidic residues" evidence="1">
    <location>
        <begin position="409"/>
        <end position="423"/>
    </location>
</feature>